<protein>
    <submittedName>
        <fullName evidence="2">Uncharacterized protein</fullName>
    </submittedName>
</protein>
<feature type="region of interest" description="Disordered" evidence="1">
    <location>
        <begin position="52"/>
        <end position="71"/>
    </location>
</feature>
<accession>A0A3P6STW6</accession>
<evidence type="ECO:0000256" key="1">
    <source>
        <dbReference type="SAM" id="MobiDB-lite"/>
    </source>
</evidence>
<sequence>MQRELSKSPNIVPLHQAKELFQEECYTAELDEMITGLTRKRNCSLVSVDNEQHGSSAAGMDDGFSTELDHSSDSETVEALKMKVAALEKANQQIYEFAASLIIDRS</sequence>
<evidence type="ECO:0000313" key="3">
    <source>
        <dbReference type="Proteomes" id="UP000271098"/>
    </source>
</evidence>
<keyword evidence="3" id="KW-1185">Reference proteome</keyword>
<gene>
    <name evidence="2" type="ORF">GPUH_LOCUS9685</name>
</gene>
<dbReference type="AlphaFoldDB" id="A0A3P6STW6"/>
<dbReference type="Proteomes" id="UP000271098">
    <property type="component" value="Unassembled WGS sequence"/>
</dbReference>
<dbReference type="EMBL" id="UYRT01032988">
    <property type="protein sequence ID" value="VDK75987.1"/>
    <property type="molecule type" value="Genomic_DNA"/>
</dbReference>
<proteinExistence type="predicted"/>
<reference evidence="2 3" key="1">
    <citation type="submission" date="2018-11" db="EMBL/GenBank/DDBJ databases">
        <authorList>
            <consortium name="Pathogen Informatics"/>
        </authorList>
    </citation>
    <scope>NUCLEOTIDE SEQUENCE [LARGE SCALE GENOMIC DNA]</scope>
</reference>
<organism evidence="2 3">
    <name type="scientific">Gongylonema pulchrum</name>
    <dbReference type="NCBI Taxonomy" id="637853"/>
    <lineage>
        <taxon>Eukaryota</taxon>
        <taxon>Metazoa</taxon>
        <taxon>Ecdysozoa</taxon>
        <taxon>Nematoda</taxon>
        <taxon>Chromadorea</taxon>
        <taxon>Rhabditida</taxon>
        <taxon>Spirurina</taxon>
        <taxon>Spiruromorpha</taxon>
        <taxon>Spiruroidea</taxon>
        <taxon>Gongylonematidae</taxon>
        <taxon>Gongylonema</taxon>
    </lineage>
</organism>
<name>A0A3P6STW6_9BILA</name>
<evidence type="ECO:0000313" key="2">
    <source>
        <dbReference type="EMBL" id="VDK75987.1"/>
    </source>
</evidence>